<gene>
    <name evidence="3" type="ORF">ES288_A13G200400v1</name>
</gene>
<feature type="signal peptide" evidence="2">
    <location>
        <begin position="1"/>
        <end position="19"/>
    </location>
</feature>
<name>A0A5D2E2K6_GOSDA</name>
<evidence type="ECO:0000256" key="2">
    <source>
        <dbReference type="SAM" id="SignalP"/>
    </source>
</evidence>
<dbReference type="Proteomes" id="UP000323506">
    <property type="component" value="Chromosome A13"/>
</dbReference>
<feature type="compositionally biased region" description="Pro residues" evidence="1">
    <location>
        <begin position="75"/>
        <end position="94"/>
    </location>
</feature>
<dbReference type="EMBL" id="CM017700">
    <property type="protein sequence ID" value="TYG87268.1"/>
    <property type="molecule type" value="Genomic_DNA"/>
</dbReference>
<feature type="region of interest" description="Disordered" evidence="1">
    <location>
        <begin position="57"/>
        <end position="116"/>
    </location>
</feature>
<evidence type="ECO:0000256" key="1">
    <source>
        <dbReference type="SAM" id="MobiDB-lite"/>
    </source>
</evidence>
<organism evidence="3 4">
    <name type="scientific">Gossypium darwinii</name>
    <name type="common">Darwin's cotton</name>
    <name type="synonym">Gossypium barbadense var. darwinii</name>
    <dbReference type="NCBI Taxonomy" id="34276"/>
    <lineage>
        <taxon>Eukaryota</taxon>
        <taxon>Viridiplantae</taxon>
        <taxon>Streptophyta</taxon>
        <taxon>Embryophyta</taxon>
        <taxon>Tracheophyta</taxon>
        <taxon>Spermatophyta</taxon>
        <taxon>Magnoliopsida</taxon>
        <taxon>eudicotyledons</taxon>
        <taxon>Gunneridae</taxon>
        <taxon>Pentapetalae</taxon>
        <taxon>rosids</taxon>
        <taxon>malvids</taxon>
        <taxon>Malvales</taxon>
        <taxon>Malvaceae</taxon>
        <taxon>Malvoideae</taxon>
        <taxon>Gossypium</taxon>
    </lineage>
</organism>
<protein>
    <submittedName>
        <fullName evidence="3">Uncharacterized protein</fullName>
    </submittedName>
</protein>
<dbReference type="AlphaFoldDB" id="A0A5D2E2K6"/>
<keyword evidence="2" id="KW-0732">Signal</keyword>
<evidence type="ECO:0000313" key="3">
    <source>
        <dbReference type="EMBL" id="TYG87268.1"/>
    </source>
</evidence>
<proteinExistence type="predicted"/>
<feature type="chain" id="PRO_5022878337" evidence="2">
    <location>
        <begin position="20"/>
        <end position="116"/>
    </location>
</feature>
<sequence>MKASLFVILALLAFGIIDGNVGRTCNGREIPLHFYQIRRETIALQPARWLRSNTLPRNLYPAPKAQATRSFKPEPGSPMLPPSPATAPPPPAPPFFRHSSSDERRPRRGGYPKMEP</sequence>
<accession>A0A5D2E2K6</accession>
<evidence type="ECO:0000313" key="4">
    <source>
        <dbReference type="Proteomes" id="UP000323506"/>
    </source>
</evidence>
<keyword evidence="4" id="KW-1185">Reference proteome</keyword>
<reference evidence="3 4" key="1">
    <citation type="submission" date="2019-06" db="EMBL/GenBank/DDBJ databases">
        <title>WGS assembly of Gossypium darwinii.</title>
        <authorList>
            <person name="Chen Z.J."/>
            <person name="Sreedasyam A."/>
            <person name="Ando A."/>
            <person name="Song Q."/>
            <person name="De L."/>
            <person name="Hulse-Kemp A."/>
            <person name="Ding M."/>
            <person name="Ye W."/>
            <person name="Kirkbride R."/>
            <person name="Jenkins J."/>
            <person name="Plott C."/>
            <person name="Lovell J."/>
            <person name="Lin Y.-M."/>
            <person name="Vaughn R."/>
            <person name="Liu B."/>
            <person name="Li W."/>
            <person name="Simpson S."/>
            <person name="Scheffler B."/>
            <person name="Saski C."/>
            <person name="Grover C."/>
            <person name="Hu G."/>
            <person name="Conover J."/>
            <person name="Carlson J."/>
            <person name="Shu S."/>
            <person name="Boston L."/>
            <person name="Williams M."/>
            <person name="Peterson D."/>
            <person name="Mcgee K."/>
            <person name="Jones D."/>
            <person name="Wendel J."/>
            <person name="Stelly D."/>
            <person name="Grimwood J."/>
            <person name="Schmutz J."/>
        </authorList>
    </citation>
    <scope>NUCLEOTIDE SEQUENCE [LARGE SCALE GENOMIC DNA]</scope>
    <source>
        <strain evidence="3">1808015.09</strain>
    </source>
</reference>